<evidence type="ECO:0000259" key="4">
    <source>
        <dbReference type="SMART" id="SM00961"/>
    </source>
</evidence>
<dbReference type="PANTHER" id="PTHR31262:SF23">
    <property type="entry name" value="RIBULOSE BISPHOSPHATE CARBOXYLASE SMALL SUBUNIT"/>
    <property type="match status" value="1"/>
</dbReference>
<dbReference type="HAMAP" id="MF_00859">
    <property type="entry name" value="RuBisCO_S_bact"/>
    <property type="match status" value="1"/>
</dbReference>
<comment type="subunit">
    <text evidence="3">Heterohexadecamer of 8 large and 8 small subunits.</text>
</comment>
<evidence type="ECO:0000256" key="2">
    <source>
        <dbReference type="ARBA" id="ARBA00023300"/>
    </source>
</evidence>
<dbReference type="GO" id="GO:0019253">
    <property type="term" value="P:reductive pentose-phosphate cycle"/>
    <property type="evidence" value="ECO:0007669"/>
    <property type="project" value="UniProtKB-KW"/>
</dbReference>
<evidence type="ECO:0000256" key="3">
    <source>
        <dbReference type="ARBA" id="ARBA00038826"/>
    </source>
</evidence>
<feature type="domain" description="Ribulose bisphosphate carboxylase small subunit" evidence="4">
    <location>
        <begin position="7"/>
        <end position="106"/>
    </location>
</feature>
<evidence type="ECO:0000313" key="6">
    <source>
        <dbReference type="Proteomes" id="UP000244016"/>
    </source>
</evidence>
<keyword evidence="2" id="KW-0120">Carbon dioxide fixation</keyword>
<name>A0A2T5GB46_9BACL</name>
<dbReference type="Proteomes" id="UP000244016">
    <property type="component" value="Unassembled WGS sequence"/>
</dbReference>
<dbReference type="PANTHER" id="PTHR31262">
    <property type="entry name" value="RIBULOSE BISPHOSPHATE CARBOXYLASE SMALL CHAIN 1, CHLOROPLASTIC"/>
    <property type="match status" value="1"/>
</dbReference>
<gene>
    <name evidence="5" type="ORF">BLITH_0486</name>
</gene>
<dbReference type="AlphaFoldDB" id="A0A2T5GB46"/>
<evidence type="ECO:0000313" key="5">
    <source>
        <dbReference type="EMBL" id="PTQ53406.1"/>
    </source>
</evidence>
<evidence type="ECO:0000256" key="1">
    <source>
        <dbReference type="ARBA" id="ARBA00022567"/>
    </source>
</evidence>
<dbReference type="InterPro" id="IPR036385">
    <property type="entry name" value="RuBisCO_ssu_sf"/>
</dbReference>
<keyword evidence="1" id="KW-0113">Calvin cycle</keyword>
<comment type="caution">
    <text evidence="5">The sequence shown here is derived from an EMBL/GenBank/DDBJ whole genome shotgun (WGS) entry which is preliminary data.</text>
</comment>
<sequence length="132" mass="15468">MGNFVLRHGAFSYLPPLTDEEIKKQIAYALANGWAVNIEFTYDPHPRNVYWEMWKIPFFDAKDSDTILSELEACRRENPDAYIRINAYDRSYGKQTTRLSFLVQRPKEERGFTLERAVGPGFTQRYVVRPAE</sequence>
<protein>
    <submittedName>
        <fullName evidence="5">Ribulose bisphosphate carboxylase small chain</fullName>
    </submittedName>
</protein>
<accession>A0A2T5GB46</accession>
<dbReference type="InterPro" id="IPR000894">
    <property type="entry name" value="RuBisCO_ssu_dom"/>
</dbReference>
<dbReference type="SMART" id="SM00961">
    <property type="entry name" value="RuBisCO_small"/>
    <property type="match status" value="1"/>
</dbReference>
<dbReference type="Gene3D" id="3.30.190.10">
    <property type="entry name" value="Ribulose bisphosphate carboxylase, small subunit"/>
    <property type="match status" value="1"/>
</dbReference>
<dbReference type="CDD" id="cd03527">
    <property type="entry name" value="RuBisCO_small"/>
    <property type="match status" value="1"/>
</dbReference>
<dbReference type="Pfam" id="PF00101">
    <property type="entry name" value="RuBisCO_small"/>
    <property type="match status" value="1"/>
</dbReference>
<organism evidence="5 6">
    <name type="scientific">Brockia lithotrophica</name>
    <dbReference type="NCBI Taxonomy" id="933949"/>
    <lineage>
        <taxon>Bacteria</taxon>
        <taxon>Bacillati</taxon>
        <taxon>Bacillota</taxon>
        <taxon>Bacilli</taxon>
        <taxon>Bacillales</taxon>
        <taxon>Bacillales Family X. Incertae Sedis</taxon>
        <taxon>Brockia</taxon>
    </lineage>
</organism>
<dbReference type="SUPFAM" id="SSF55239">
    <property type="entry name" value="RuBisCO, small subunit"/>
    <property type="match status" value="1"/>
</dbReference>
<reference evidence="5 6" key="1">
    <citation type="submission" date="2017-08" db="EMBL/GenBank/DDBJ databases">
        <title>Burning lignite coal seam in the remote Altai Mountains harbors a hydrogen-driven thermophilic microbial community.</title>
        <authorList>
            <person name="Kadnikov V.V."/>
            <person name="Mardanov A.V."/>
            <person name="Ivasenko D."/>
            <person name="Beletsky A.V."/>
            <person name="Karnachuk O.V."/>
            <person name="Ravin N.V."/>
        </authorList>
    </citation>
    <scope>NUCLEOTIDE SEQUENCE [LARGE SCALE GENOMIC DNA]</scope>
    <source>
        <strain evidence="5">AL31</strain>
    </source>
</reference>
<proteinExistence type="inferred from homology"/>
<dbReference type="InterPro" id="IPR024681">
    <property type="entry name" value="RuBisCO_ssu"/>
</dbReference>
<dbReference type="EMBL" id="PEBW01000001">
    <property type="protein sequence ID" value="PTQ53406.1"/>
    <property type="molecule type" value="Genomic_DNA"/>
</dbReference>